<feature type="compositionally biased region" description="Polar residues" evidence="1">
    <location>
        <begin position="416"/>
        <end position="435"/>
    </location>
</feature>
<dbReference type="AlphaFoldDB" id="A0A5J5EXE0"/>
<dbReference type="Proteomes" id="UP000326924">
    <property type="component" value="Unassembled WGS sequence"/>
</dbReference>
<keyword evidence="3" id="KW-1185">Reference proteome</keyword>
<name>A0A5J5EXE0_9PEZI</name>
<feature type="region of interest" description="Disordered" evidence="1">
    <location>
        <begin position="844"/>
        <end position="949"/>
    </location>
</feature>
<feature type="compositionally biased region" description="Acidic residues" evidence="1">
    <location>
        <begin position="1087"/>
        <end position="1099"/>
    </location>
</feature>
<protein>
    <submittedName>
        <fullName evidence="2">Uncharacterized protein</fullName>
    </submittedName>
</protein>
<gene>
    <name evidence="2" type="ORF">FN846DRAFT_1013716</name>
</gene>
<evidence type="ECO:0000256" key="1">
    <source>
        <dbReference type="SAM" id="MobiDB-lite"/>
    </source>
</evidence>
<feature type="region of interest" description="Disordered" evidence="1">
    <location>
        <begin position="752"/>
        <end position="785"/>
    </location>
</feature>
<feature type="compositionally biased region" description="Polar residues" evidence="1">
    <location>
        <begin position="757"/>
        <end position="766"/>
    </location>
</feature>
<feature type="region of interest" description="Disordered" evidence="1">
    <location>
        <begin position="1079"/>
        <end position="1099"/>
    </location>
</feature>
<feature type="region of interest" description="Disordered" evidence="1">
    <location>
        <begin position="637"/>
        <end position="681"/>
    </location>
</feature>
<evidence type="ECO:0000313" key="2">
    <source>
        <dbReference type="EMBL" id="KAA8906394.1"/>
    </source>
</evidence>
<sequence>MRRPSLHLASRRNVRHSSNGHSPHCNIPLPIPHQHPPRSYDTLDRPPHRWKGYSLAPFDRSDYLRRPKERDGIFYTNQHLTEYRWLIKCHAAQIKDIERVHSKELRLLSRRKSIVLRRCKVRENAVKTKEFEADLDVLRFQQLWEKSLVYCRLQIELHHLRSNCRRKLLGRQELTGPEKQDWNEAFLSEVRREQWETLLQIKAAFAREGETFPTHLRAPFGQSLEAYFSKFGVKFGWYRATVFGVEPIVDGAQTPPEVLPGLAIPASYIWGSEDLTSEENTVCAKAKQGLWKTYDCFVSCWYQATATMHFPTSLPRATGSPAAPLRASDHPPQTVSIHSVHSAPYDGPLPVMSRRPRPISNGRWHRPNAKQLSIVTPPTPVYSYFPPPPTQSNTPSDPRTGFSAGSLPGEVAPRTSGPNSIRSRPTSGSNNNSLPNVDGLGTVRMLPTKAKTKITGFFGKRTGRLEDDPEISPTDAAEFYELKKKRWERRQEEERAAAEASGLKSRNNSRARLAARFLGHRGKTGDIETGLDLDDADHHPFDAARQRLYDQRERKMRRKQPGSVVSDHQNETMSPGEGRRHRIVDSVKRGVHFAASAPKEQFEAYNASREEDKANQDVGSGVESRIGNVVRRFSGQLASNTEEREAGTRSASWASGASVQANPRRDSAQYLNTSSSGSPDELLYVPRAADVDDLIIPPVPLALQRTNALLPSSIEIIPNDQFLDISESAHEAPQAPPRSSYIFPPKPPAPFFRPTLSPVSSRSPAPTSVAAANSPKKSHTVSASPRMQQIEQDFSASSLHLPLPDVAPQPPPSSAQKPPNLTIRNASPTVLTHDTNVLSEESMALSPIMEQPTPASSSRKSSRTSRRASPPSKALSTEKAISPLHAVTGVNPATESPKRPPILSATVEGTDKPRETPTHAPTVISPPPFSEISRPKSPPPHPSPSPLKFGIQTPTQSALDFWREADESLAPSDSASAQLPNRHWKPPPNFWKEADRALDTHKAKSPTMEEWIASLPGLGLGLGTWGASDGSIDWKYFQATRKLQKRRSSNSVKTLRSKKSVQDMIEENMEALEKVIEDLEGSRTRSDEDEGLTPDEAEALEDVVIRPEGEVDNNPPTPVNPSLLHPEYKPPPRPASLSGPILETRRPQSRLGKDVAARLDNMEKYWAEQSVAMGTVLKRMLVVVDNLIIKEREQAQKEARRAEMGWLLESEGVAGEA</sequence>
<feature type="compositionally biased region" description="Polar residues" evidence="1">
    <location>
        <begin position="649"/>
        <end position="661"/>
    </location>
</feature>
<feature type="compositionally biased region" description="Polar residues" evidence="1">
    <location>
        <begin position="669"/>
        <end position="678"/>
    </location>
</feature>
<feature type="compositionally biased region" description="Pro residues" evidence="1">
    <location>
        <begin position="936"/>
        <end position="945"/>
    </location>
</feature>
<dbReference type="EMBL" id="VXIS01000089">
    <property type="protein sequence ID" value="KAA8906394.1"/>
    <property type="molecule type" value="Genomic_DNA"/>
</dbReference>
<feature type="region of interest" description="Disordered" evidence="1">
    <location>
        <begin position="1"/>
        <end position="45"/>
    </location>
</feature>
<organism evidence="2 3">
    <name type="scientific">Sphaerosporella brunnea</name>
    <dbReference type="NCBI Taxonomy" id="1250544"/>
    <lineage>
        <taxon>Eukaryota</taxon>
        <taxon>Fungi</taxon>
        <taxon>Dikarya</taxon>
        <taxon>Ascomycota</taxon>
        <taxon>Pezizomycotina</taxon>
        <taxon>Pezizomycetes</taxon>
        <taxon>Pezizales</taxon>
        <taxon>Pyronemataceae</taxon>
        <taxon>Sphaerosporella</taxon>
    </lineage>
</organism>
<feature type="region of interest" description="Disordered" evidence="1">
    <location>
        <begin position="317"/>
        <end position="444"/>
    </location>
</feature>
<feature type="compositionally biased region" description="Basic residues" evidence="1">
    <location>
        <begin position="1"/>
        <end position="15"/>
    </location>
</feature>
<feature type="compositionally biased region" description="Pro residues" evidence="1">
    <location>
        <begin position="377"/>
        <end position="390"/>
    </location>
</feature>
<comment type="caution">
    <text evidence="2">The sequence shown here is derived from an EMBL/GenBank/DDBJ whole genome shotgun (WGS) entry which is preliminary data.</text>
</comment>
<reference evidence="2 3" key="1">
    <citation type="submission" date="2019-09" db="EMBL/GenBank/DDBJ databases">
        <title>Draft genome of the ectomycorrhizal ascomycete Sphaerosporella brunnea.</title>
        <authorList>
            <consortium name="DOE Joint Genome Institute"/>
            <person name="Benucci G.M."/>
            <person name="Marozzi G."/>
            <person name="Antonielli L."/>
            <person name="Sanchez S."/>
            <person name="Marco P."/>
            <person name="Wang X."/>
            <person name="Falini L.B."/>
            <person name="Barry K."/>
            <person name="Haridas S."/>
            <person name="Lipzen A."/>
            <person name="Labutti K."/>
            <person name="Grigoriev I.V."/>
            <person name="Murat C."/>
            <person name="Martin F."/>
            <person name="Albertini E."/>
            <person name="Donnini D."/>
            <person name="Bonito G."/>
        </authorList>
    </citation>
    <scope>NUCLEOTIDE SEQUENCE [LARGE SCALE GENOMIC DNA]</scope>
    <source>
        <strain evidence="2 3">Sb_GMNB300</strain>
    </source>
</reference>
<evidence type="ECO:0000313" key="3">
    <source>
        <dbReference type="Proteomes" id="UP000326924"/>
    </source>
</evidence>
<feature type="region of interest" description="Disordered" evidence="1">
    <location>
        <begin position="552"/>
        <end position="578"/>
    </location>
</feature>
<feature type="region of interest" description="Disordered" evidence="1">
    <location>
        <begin position="800"/>
        <end position="830"/>
    </location>
</feature>
<accession>A0A5J5EXE0</accession>
<proteinExistence type="predicted"/>
<feature type="region of interest" description="Disordered" evidence="1">
    <location>
        <begin position="1129"/>
        <end position="1149"/>
    </location>
</feature>
<dbReference type="InParanoid" id="A0A5J5EXE0"/>
<dbReference type="OrthoDB" id="5427843at2759"/>